<dbReference type="Proteomes" id="UP000233766">
    <property type="component" value="Unassembled WGS sequence"/>
</dbReference>
<keyword evidence="4" id="KW-1185">Reference proteome</keyword>
<feature type="transmembrane region" description="Helical" evidence="2">
    <location>
        <begin position="137"/>
        <end position="162"/>
    </location>
</feature>
<reference evidence="3 4" key="1">
    <citation type="submission" date="2017-12" db="EMBL/GenBank/DDBJ databases">
        <title>Sequencing the genomes of 1000 Actinobacteria strains.</title>
        <authorList>
            <person name="Klenk H.-P."/>
        </authorList>
    </citation>
    <scope>NUCLEOTIDE SEQUENCE [LARGE SCALE GENOMIC DNA]</scope>
    <source>
        <strain evidence="3 4">DSM 44489</strain>
    </source>
</reference>
<feature type="compositionally biased region" description="Basic and acidic residues" evidence="1">
    <location>
        <begin position="1"/>
        <end position="13"/>
    </location>
</feature>
<dbReference type="EMBL" id="PJMW01000002">
    <property type="protein sequence ID" value="PKV79724.1"/>
    <property type="molecule type" value="Genomic_DNA"/>
</dbReference>
<dbReference type="AlphaFoldDB" id="A0A2N3VDL1"/>
<evidence type="ECO:0000256" key="1">
    <source>
        <dbReference type="SAM" id="MobiDB-lite"/>
    </source>
</evidence>
<name>A0A2N3VDL1_9NOCA</name>
<evidence type="ECO:0000256" key="2">
    <source>
        <dbReference type="SAM" id="Phobius"/>
    </source>
</evidence>
<accession>A0A2N3VDL1</accession>
<evidence type="ECO:0000313" key="3">
    <source>
        <dbReference type="EMBL" id="PKV79724.1"/>
    </source>
</evidence>
<feature type="transmembrane region" description="Helical" evidence="2">
    <location>
        <begin position="182"/>
        <end position="205"/>
    </location>
</feature>
<gene>
    <name evidence="3" type="ORF">ATK86_4133</name>
</gene>
<comment type="caution">
    <text evidence="3">The sequence shown here is derived from an EMBL/GenBank/DDBJ whole genome shotgun (WGS) entry which is preliminary data.</text>
</comment>
<feature type="region of interest" description="Disordered" evidence="1">
    <location>
        <begin position="1"/>
        <end position="62"/>
    </location>
</feature>
<keyword evidence="2" id="KW-0472">Membrane</keyword>
<evidence type="ECO:0000313" key="4">
    <source>
        <dbReference type="Proteomes" id="UP000233766"/>
    </source>
</evidence>
<sequence>MGTEPEWRVELGKDQSVPRVQDAPEVSDLSGGEPWGGIANPVTPGDAAPYPPPPAAQAWGGVANPAVDLPPYPPPPPGPMFPAPGYPAAGNAAPIYPAPGYPPPGRAPYGGPQYPGQFPSPPPPGYGYRDSTPVWSIVSFCCVAASVLGGAMLCGLPVLVTAPTGVVLGLVGHAKGEPLGKWAAIANGAVAALAAVLVLVFVALISGV</sequence>
<keyword evidence="2" id="KW-1133">Transmembrane helix</keyword>
<organism evidence="3 4">
    <name type="scientific">Nocardia fluminea</name>
    <dbReference type="NCBI Taxonomy" id="134984"/>
    <lineage>
        <taxon>Bacteria</taxon>
        <taxon>Bacillati</taxon>
        <taxon>Actinomycetota</taxon>
        <taxon>Actinomycetes</taxon>
        <taxon>Mycobacteriales</taxon>
        <taxon>Nocardiaceae</taxon>
        <taxon>Nocardia</taxon>
    </lineage>
</organism>
<proteinExistence type="predicted"/>
<protein>
    <recommendedName>
        <fullName evidence="5">DUF4190 domain-containing protein</fullName>
    </recommendedName>
</protein>
<evidence type="ECO:0008006" key="5">
    <source>
        <dbReference type="Google" id="ProtNLM"/>
    </source>
</evidence>
<keyword evidence="2" id="KW-0812">Transmembrane</keyword>